<feature type="non-terminal residue" evidence="1">
    <location>
        <position position="230"/>
    </location>
</feature>
<dbReference type="SUPFAM" id="SSF49899">
    <property type="entry name" value="Concanavalin A-like lectins/glucanases"/>
    <property type="match status" value="1"/>
</dbReference>
<reference evidence="1" key="1">
    <citation type="journal article" date="2019" name="Sci. Rep.">
        <title>Draft genome of Tanacetum cinerariifolium, the natural source of mosquito coil.</title>
        <authorList>
            <person name="Yamashiro T."/>
            <person name="Shiraishi A."/>
            <person name="Satake H."/>
            <person name="Nakayama K."/>
        </authorList>
    </citation>
    <scope>NUCLEOTIDE SEQUENCE</scope>
</reference>
<feature type="non-terminal residue" evidence="1">
    <location>
        <position position="1"/>
    </location>
</feature>
<dbReference type="AlphaFoldDB" id="A0A699T0Z8"/>
<proteinExistence type="predicted"/>
<dbReference type="EMBL" id="BKCJ011202422">
    <property type="protein sequence ID" value="GFD03073.1"/>
    <property type="molecule type" value="Genomic_DNA"/>
</dbReference>
<protein>
    <submittedName>
        <fullName evidence="1">Uncharacterized protein</fullName>
    </submittedName>
</protein>
<dbReference type="InterPro" id="IPR013320">
    <property type="entry name" value="ConA-like_dom_sf"/>
</dbReference>
<accession>A0A699T0Z8</accession>
<dbReference type="Gene3D" id="2.60.120.200">
    <property type="match status" value="1"/>
</dbReference>
<sequence>SGFALGGSAMLTNYPAGDGALRLTDATSGQAGYTIDKQSFVSTQGFSISFEFFSYGTTTTPPADGFSVFLVDANGTTPGNGFSIGAVGGSLGYAQRDAEPGVTKGYLGIGIDEYGNYGIASEGKTGGYPGRTTLLPNAVSLRGPYNSADASRTTGYAYLAGSNILPFNLAVGTSPTNQGSRVTDPNSPDYRKAYINVIPVTTNGSIVYKVTIRIQNGQSVTTAVNNVLVT</sequence>
<comment type="caution">
    <text evidence="1">The sequence shown here is derived from an EMBL/GenBank/DDBJ whole genome shotgun (WGS) entry which is preliminary data.</text>
</comment>
<gene>
    <name evidence="1" type="ORF">Tci_875042</name>
</gene>
<name>A0A699T0Z8_TANCI</name>
<evidence type="ECO:0000313" key="1">
    <source>
        <dbReference type="EMBL" id="GFD03073.1"/>
    </source>
</evidence>
<organism evidence="1">
    <name type="scientific">Tanacetum cinerariifolium</name>
    <name type="common">Dalmatian daisy</name>
    <name type="synonym">Chrysanthemum cinerariifolium</name>
    <dbReference type="NCBI Taxonomy" id="118510"/>
    <lineage>
        <taxon>Eukaryota</taxon>
        <taxon>Viridiplantae</taxon>
        <taxon>Streptophyta</taxon>
        <taxon>Embryophyta</taxon>
        <taxon>Tracheophyta</taxon>
        <taxon>Spermatophyta</taxon>
        <taxon>Magnoliopsida</taxon>
        <taxon>eudicotyledons</taxon>
        <taxon>Gunneridae</taxon>
        <taxon>Pentapetalae</taxon>
        <taxon>asterids</taxon>
        <taxon>campanulids</taxon>
        <taxon>Asterales</taxon>
        <taxon>Asteraceae</taxon>
        <taxon>Asteroideae</taxon>
        <taxon>Anthemideae</taxon>
        <taxon>Anthemidinae</taxon>
        <taxon>Tanacetum</taxon>
    </lineage>
</organism>